<name>A0A1J1HUH4_9DIPT</name>
<gene>
    <name evidence="1" type="ORF">CLUMA_CG005301</name>
</gene>
<evidence type="ECO:0000313" key="1">
    <source>
        <dbReference type="EMBL" id="CRK91651.1"/>
    </source>
</evidence>
<keyword evidence="2" id="KW-1185">Reference proteome</keyword>
<dbReference type="Proteomes" id="UP000183832">
    <property type="component" value="Unassembled WGS sequence"/>
</dbReference>
<dbReference type="EMBL" id="CVRI01000021">
    <property type="protein sequence ID" value="CRK91651.1"/>
    <property type="molecule type" value="Genomic_DNA"/>
</dbReference>
<dbReference type="AlphaFoldDB" id="A0A1J1HUH4"/>
<sequence>MKMLQQSIIVLLEVVKETPTIKIQADKFLIYTRNITSITSCCEFKTMLVRLFKVTTVNEVSKYFQLKFTTLSKLNNTQSIYASLNELMRNSVVEVCLDGLNWKLVKILT</sequence>
<reference evidence="1 2" key="1">
    <citation type="submission" date="2015-04" db="EMBL/GenBank/DDBJ databases">
        <authorList>
            <person name="Syromyatnikov M.Y."/>
            <person name="Popov V.N."/>
        </authorList>
    </citation>
    <scope>NUCLEOTIDE SEQUENCE [LARGE SCALE GENOMIC DNA]</scope>
</reference>
<proteinExistence type="predicted"/>
<accession>A0A1J1HUH4</accession>
<organism evidence="1 2">
    <name type="scientific">Clunio marinus</name>
    <dbReference type="NCBI Taxonomy" id="568069"/>
    <lineage>
        <taxon>Eukaryota</taxon>
        <taxon>Metazoa</taxon>
        <taxon>Ecdysozoa</taxon>
        <taxon>Arthropoda</taxon>
        <taxon>Hexapoda</taxon>
        <taxon>Insecta</taxon>
        <taxon>Pterygota</taxon>
        <taxon>Neoptera</taxon>
        <taxon>Endopterygota</taxon>
        <taxon>Diptera</taxon>
        <taxon>Nematocera</taxon>
        <taxon>Chironomoidea</taxon>
        <taxon>Chironomidae</taxon>
        <taxon>Clunio</taxon>
    </lineage>
</organism>
<protein>
    <submittedName>
        <fullName evidence="1">CLUMA_CG005301, isoform A</fullName>
    </submittedName>
</protein>
<evidence type="ECO:0000313" key="2">
    <source>
        <dbReference type="Proteomes" id="UP000183832"/>
    </source>
</evidence>